<evidence type="ECO:0000313" key="2">
    <source>
        <dbReference type="EMBL" id="GMF28322.1"/>
    </source>
</evidence>
<feature type="region of interest" description="Disordered" evidence="1">
    <location>
        <begin position="1"/>
        <end position="164"/>
    </location>
</feature>
<proteinExistence type="predicted"/>
<dbReference type="EMBL" id="BSXW01000708">
    <property type="protein sequence ID" value="GMF28322.1"/>
    <property type="molecule type" value="Genomic_DNA"/>
</dbReference>
<name>A0A9W6U8A6_9STRA</name>
<keyword evidence="3" id="KW-1185">Reference proteome</keyword>
<feature type="compositionally biased region" description="Basic and acidic residues" evidence="1">
    <location>
        <begin position="68"/>
        <end position="81"/>
    </location>
</feature>
<feature type="compositionally biased region" description="Basic residues" evidence="1">
    <location>
        <begin position="1"/>
        <end position="10"/>
    </location>
</feature>
<feature type="compositionally biased region" description="Basic residues" evidence="1">
    <location>
        <begin position="259"/>
        <end position="268"/>
    </location>
</feature>
<comment type="caution">
    <text evidence="2">The sequence shown here is derived from an EMBL/GenBank/DDBJ whole genome shotgun (WGS) entry which is preliminary data.</text>
</comment>
<evidence type="ECO:0000313" key="3">
    <source>
        <dbReference type="Proteomes" id="UP001165083"/>
    </source>
</evidence>
<gene>
    <name evidence="2" type="ORF">Plil01_001191900</name>
</gene>
<dbReference type="Proteomes" id="UP001165083">
    <property type="component" value="Unassembled WGS sequence"/>
</dbReference>
<sequence length="298" mass="32555">MKTKKGRHTPTRQPQAKSRSRPPDPSSSKSLRIWTYRQQSEDFNAAPTHSLVSRRRSRPSHTRTSLESPREQDPSHTDGPIERLVPCTPSVATPPDPRRSDPGKSDTLSLFHVAPLRRLREEENYLRLRGATTNGSSAQTNDGAGGTGTNAETPPVEAPSSSEGTLEVPAVESIADCRAPAHYQRDTLGTRESFTLGSGLQQQWGVRGGRRRLGEYCRASSTNASGDRVPFTRRPTPLSTSLSASPRQPSEKALGPVHPRPHGRKAKSGVKAWKPRDNNHPLDLAPGWRPANSQLAAN</sequence>
<accession>A0A9W6U8A6</accession>
<feature type="region of interest" description="Disordered" evidence="1">
    <location>
        <begin position="219"/>
        <end position="298"/>
    </location>
</feature>
<dbReference type="AlphaFoldDB" id="A0A9W6U8A6"/>
<organism evidence="2 3">
    <name type="scientific">Phytophthora lilii</name>
    <dbReference type="NCBI Taxonomy" id="2077276"/>
    <lineage>
        <taxon>Eukaryota</taxon>
        <taxon>Sar</taxon>
        <taxon>Stramenopiles</taxon>
        <taxon>Oomycota</taxon>
        <taxon>Peronosporomycetes</taxon>
        <taxon>Peronosporales</taxon>
        <taxon>Peronosporaceae</taxon>
        <taxon>Phytophthora</taxon>
    </lineage>
</organism>
<evidence type="ECO:0000256" key="1">
    <source>
        <dbReference type="SAM" id="MobiDB-lite"/>
    </source>
</evidence>
<reference evidence="2" key="1">
    <citation type="submission" date="2023-04" db="EMBL/GenBank/DDBJ databases">
        <title>Phytophthora lilii NBRC 32176.</title>
        <authorList>
            <person name="Ichikawa N."/>
            <person name="Sato H."/>
            <person name="Tonouchi N."/>
        </authorList>
    </citation>
    <scope>NUCLEOTIDE SEQUENCE</scope>
    <source>
        <strain evidence="2">NBRC 32176</strain>
    </source>
</reference>
<protein>
    <submittedName>
        <fullName evidence="2">Unnamed protein product</fullName>
    </submittedName>
</protein>
<feature type="compositionally biased region" description="Low complexity" evidence="1">
    <location>
        <begin position="235"/>
        <end position="246"/>
    </location>
</feature>
<feature type="compositionally biased region" description="Basic residues" evidence="1">
    <location>
        <begin position="52"/>
        <end position="61"/>
    </location>
</feature>